<dbReference type="NCBIfam" id="NF038403">
    <property type="entry name" value="perm_prefix_1"/>
    <property type="match status" value="1"/>
</dbReference>
<feature type="transmembrane region" description="Helical" evidence="1">
    <location>
        <begin position="149"/>
        <end position="171"/>
    </location>
</feature>
<dbReference type="InterPro" id="IPR047928">
    <property type="entry name" value="Perm_prefix_1"/>
</dbReference>
<feature type="transmembrane region" description="Helical" evidence="1">
    <location>
        <begin position="82"/>
        <end position="102"/>
    </location>
</feature>
<protein>
    <recommendedName>
        <fullName evidence="4">DUF1129 domain-containing protein</fullName>
    </recommendedName>
</protein>
<feature type="transmembrane region" description="Helical" evidence="1">
    <location>
        <begin position="191"/>
        <end position="211"/>
    </location>
</feature>
<evidence type="ECO:0000313" key="3">
    <source>
        <dbReference type="Proteomes" id="UP000565468"/>
    </source>
</evidence>
<dbReference type="RefSeq" id="WP_169504341.1">
    <property type="nucleotide sequence ID" value="NZ_JABBPN010000004.1"/>
</dbReference>
<keyword evidence="1" id="KW-0472">Membrane</keyword>
<keyword evidence="1" id="KW-0812">Transmembrane</keyword>
<reference evidence="2 3" key="1">
    <citation type="submission" date="2020-04" db="EMBL/GenBank/DDBJ databases">
        <title>Paenibacillus algicola sp. nov., a novel marine bacterium producing alginate lyase.</title>
        <authorList>
            <person name="Huang H."/>
        </authorList>
    </citation>
    <scope>NUCLEOTIDE SEQUENCE [LARGE SCALE GENOMIC DNA]</scope>
    <source>
        <strain evidence="2 3">L7-75</strain>
    </source>
</reference>
<organism evidence="2 3">
    <name type="scientific">Paenibacillus lemnae</name>
    <dbReference type="NCBI Taxonomy" id="1330551"/>
    <lineage>
        <taxon>Bacteria</taxon>
        <taxon>Bacillati</taxon>
        <taxon>Bacillota</taxon>
        <taxon>Bacilli</taxon>
        <taxon>Bacillales</taxon>
        <taxon>Paenibacillaceae</taxon>
        <taxon>Paenibacillus</taxon>
    </lineage>
</organism>
<dbReference type="EMBL" id="JABBPN010000004">
    <property type="protein sequence ID" value="NMO95572.1"/>
    <property type="molecule type" value="Genomic_DNA"/>
</dbReference>
<evidence type="ECO:0008006" key="4">
    <source>
        <dbReference type="Google" id="ProtNLM"/>
    </source>
</evidence>
<dbReference type="AlphaFoldDB" id="A0A848M645"/>
<feature type="transmembrane region" description="Helical" evidence="1">
    <location>
        <begin position="108"/>
        <end position="128"/>
    </location>
</feature>
<keyword evidence="3" id="KW-1185">Reference proteome</keyword>
<name>A0A848M645_PAELE</name>
<accession>A0A848M645</accession>
<proteinExistence type="predicted"/>
<comment type="caution">
    <text evidence="2">The sequence shown here is derived from an EMBL/GenBank/DDBJ whole genome shotgun (WGS) entry which is preliminary data.</text>
</comment>
<evidence type="ECO:0000256" key="1">
    <source>
        <dbReference type="SAM" id="Phobius"/>
    </source>
</evidence>
<gene>
    <name evidence="2" type="ORF">HII30_07210</name>
</gene>
<evidence type="ECO:0000313" key="2">
    <source>
        <dbReference type="EMBL" id="NMO95572.1"/>
    </source>
</evidence>
<sequence length="225" mass="25376">MTTPNDLEHYVDRLFHKQRKTKAVKELKDEILSNLEAKVQDYMQEGMTYDAAVAAATRDVQSVDYLIEGHQQTDWSGFRLDLLQHSLLCMLLAWIITLPARMTFSGFVVNNLLIVLCAAAGIGYVIYVKSGRSRESQTVMVNTNALKKISRIAWALWGAAMLVTAVFTLLTRFGSNLWFGRPIHLNGPYDLYVLGMELLPTLTAILIPLVLQHAQQRISKYEVSS</sequence>
<keyword evidence="1" id="KW-1133">Transmembrane helix</keyword>
<dbReference type="Proteomes" id="UP000565468">
    <property type="component" value="Unassembled WGS sequence"/>
</dbReference>